<feature type="domain" description="Amidohydrolase-related" evidence="6">
    <location>
        <begin position="82"/>
        <end position="437"/>
    </location>
</feature>
<comment type="caution">
    <text evidence="7">The sequence shown here is derived from an EMBL/GenBank/DDBJ whole genome shotgun (WGS) entry which is preliminary data.</text>
</comment>
<dbReference type="Gene3D" id="2.30.40.10">
    <property type="entry name" value="Urease, subunit C, domain 1"/>
    <property type="match status" value="1"/>
</dbReference>
<proteinExistence type="predicted"/>
<evidence type="ECO:0000259" key="6">
    <source>
        <dbReference type="Pfam" id="PF01979"/>
    </source>
</evidence>
<feature type="chain" id="PRO_5046694728" description="Amidohydrolase-related domain-containing protein" evidence="5">
    <location>
        <begin position="19"/>
        <end position="502"/>
    </location>
</feature>
<sequence>MIASLLLQYIALPSLVFSAALTKSILFEDSTIISFDEATQTPSVLRNASLLVTNDRIAAIFNSSSNVTIPPGTERIPAHNDIISPGFIDTHRHTWQTVHRTLGSNSTIIEYLFRYSSTALASQIFDADVMYYSQLTGLCEALNSGITSIVDNASGLFTEAIAKAAVNASIDSGMRTFMAYSIREGESWFPVKAQIELFRELGSEKRVRQSLVEMGLAYEGFDGGSTEVVQTVINLARESNISVFETHFVGGVLGTDNSPSRLAQLGFLNETFPIIFIHADGLTPADLTLLRNTNQYISLVPEFELHHGQDIYNPSLALDQASLSVGTHYSTSGDIVSQARIWLQTVRSWITTPRMREFKIPVNNPMSANQAFLLSTRSGGLALRRPDLGVIQVGAKADLAIFDGAAPGMLGWRDPVAALILHSNVGNVKHVLVDGVWKKRDGELLCGTESDLQGNFLKSTRKVQQFWEEMAPTVFEGANPITGAQYVQVDQVDVVRGPLNGY</sequence>
<dbReference type="Gene3D" id="3.20.20.140">
    <property type="entry name" value="Metal-dependent hydrolases"/>
    <property type="match status" value="1"/>
</dbReference>
<protein>
    <recommendedName>
        <fullName evidence="6">Amidohydrolase-related domain-containing protein</fullName>
    </recommendedName>
</protein>
<reference evidence="7 8" key="1">
    <citation type="journal article" date="2025" name="Microbiol. Resour. Announc.">
        <title>Draft genome sequences for Neonectria magnoliae and Neonectria punicea, canker pathogens of Liriodendron tulipifera and Acer saccharum in West Virginia.</title>
        <authorList>
            <person name="Petronek H.M."/>
            <person name="Kasson M.T."/>
            <person name="Metheny A.M."/>
            <person name="Stauder C.M."/>
            <person name="Lovett B."/>
            <person name="Lynch S.C."/>
            <person name="Garnas J.R."/>
            <person name="Kasson L.R."/>
            <person name="Stajich J.E."/>
        </authorList>
    </citation>
    <scope>NUCLEOTIDE SEQUENCE [LARGE SCALE GENOMIC DNA]</scope>
    <source>
        <strain evidence="7 8">NRRL 64653</strain>
    </source>
</reference>
<dbReference type="Proteomes" id="UP001498476">
    <property type="component" value="Unassembled WGS sequence"/>
</dbReference>
<evidence type="ECO:0000256" key="3">
    <source>
        <dbReference type="ARBA" id="ARBA00022801"/>
    </source>
</evidence>
<comment type="cofactor">
    <cofactor evidence="1">
        <name>Zn(2+)</name>
        <dbReference type="ChEBI" id="CHEBI:29105"/>
    </cofactor>
</comment>
<dbReference type="SUPFAM" id="SSF51556">
    <property type="entry name" value="Metallo-dependent hydrolases"/>
    <property type="match status" value="1"/>
</dbReference>
<keyword evidence="3" id="KW-0378">Hydrolase</keyword>
<evidence type="ECO:0000313" key="8">
    <source>
        <dbReference type="Proteomes" id="UP001498476"/>
    </source>
</evidence>
<dbReference type="InterPro" id="IPR011059">
    <property type="entry name" value="Metal-dep_hydrolase_composite"/>
</dbReference>
<keyword evidence="2" id="KW-0479">Metal-binding</keyword>
<dbReference type="InterPro" id="IPR006680">
    <property type="entry name" value="Amidohydro-rel"/>
</dbReference>
<dbReference type="Pfam" id="PF01979">
    <property type="entry name" value="Amidohydro_1"/>
    <property type="match status" value="1"/>
</dbReference>
<keyword evidence="4" id="KW-0862">Zinc</keyword>
<dbReference type="InterPro" id="IPR032466">
    <property type="entry name" value="Metal_Hydrolase"/>
</dbReference>
<evidence type="ECO:0000256" key="4">
    <source>
        <dbReference type="ARBA" id="ARBA00022833"/>
    </source>
</evidence>
<evidence type="ECO:0000256" key="2">
    <source>
        <dbReference type="ARBA" id="ARBA00022723"/>
    </source>
</evidence>
<dbReference type="PANTHER" id="PTHR11271:SF37">
    <property type="entry name" value="FAMILY PROTEIN, PUTATIVE (AFU_ORTHOLOGUE AFUA_4G00460)-RELATED"/>
    <property type="match status" value="1"/>
</dbReference>
<feature type="signal peptide" evidence="5">
    <location>
        <begin position="1"/>
        <end position="18"/>
    </location>
</feature>
<dbReference type="EMBL" id="JAZAVJ010000328">
    <property type="protein sequence ID" value="KAK7398541.1"/>
    <property type="molecule type" value="Genomic_DNA"/>
</dbReference>
<dbReference type="SUPFAM" id="SSF51338">
    <property type="entry name" value="Composite domain of metallo-dependent hydrolases"/>
    <property type="match status" value="2"/>
</dbReference>
<accession>A0ABR1GKA1</accession>
<keyword evidence="8" id="KW-1185">Reference proteome</keyword>
<evidence type="ECO:0000313" key="7">
    <source>
        <dbReference type="EMBL" id="KAK7398541.1"/>
    </source>
</evidence>
<keyword evidence="5" id="KW-0732">Signal</keyword>
<name>A0ABR1GKA1_9HYPO</name>
<dbReference type="InterPro" id="IPR051607">
    <property type="entry name" value="Metallo-dep_hydrolases"/>
</dbReference>
<evidence type="ECO:0000256" key="1">
    <source>
        <dbReference type="ARBA" id="ARBA00001947"/>
    </source>
</evidence>
<dbReference type="PANTHER" id="PTHR11271">
    <property type="entry name" value="GUANINE DEAMINASE"/>
    <property type="match status" value="1"/>
</dbReference>
<organism evidence="7 8">
    <name type="scientific">Neonectria punicea</name>
    <dbReference type="NCBI Taxonomy" id="979145"/>
    <lineage>
        <taxon>Eukaryota</taxon>
        <taxon>Fungi</taxon>
        <taxon>Dikarya</taxon>
        <taxon>Ascomycota</taxon>
        <taxon>Pezizomycotina</taxon>
        <taxon>Sordariomycetes</taxon>
        <taxon>Hypocreomycetidae</taxon>
        <taxon>Hypocreales</taxon>
        <taxon>Nectriaceae</taxon>
        <taxon>Neonectria</taxon>
    </lineage>
</organism>
<evidence type="ECO:0000256" key="5">
    <source>
        <dbReference type="SAM" id="SignalP"/>
    </source>
</evidence>
<gene>
    <name evidence="7" type="ORF">QQX98_012089</name>
</gene>